<name>A0A923MTQ8_9BURK</name>
<dbReference type="InterPro" id="IPR020846">
    <property type="entry name" value="MFS_dom"/>
</dbReference>
<feature type="domain" description="Major facilitator superfamily (MFS) profile" evidence="7">
    <location>
        <begin position="61"/>
        <end position="515"/>
    </location>
</feature>
<feature type="transmembrane region" description="Helical" evidence="6">
    <location>
        <begin position="98"/>
        <end position="114"/>
    </location>
</feature>
<protein>
    <submittedName>
        <fullName evidence="8">MFS transporter</fullName>
    </submittedName>
</protein>
<evidence type="ECO:0000256" key="1">
    <source>
        <dbReference type="ARBA" id="ARBA00004141"/>
    </source>
</evidence>
<dbReference type="GO" id="GO:0005886">
    <property type="term" value="C:plasma membrane"/>
    <property type="evidence" value="ECO:0007669"/>
    <property type="project" value="TreeGrafter"/>
</dbReference>
<feature type="region of interest" description="Disordered" evidence="5">
    <location>
        <begin position="1"/>
        <end position="49"/>
    </location>
</feature>
<dbReference type="PANTHER" id="PTHR23501:SF197">
    <property type="entry name" value="COMD"/>
    <property type="match status" value="1"/>
</dbReference>
<feature type="transmembrane region" description="Helical" evidence="6">
    <location>
        <begin position="212"/>
        <end position="228"/>
    </location>
</feature>
<evidence type="ECO:0000256" key="3">
    <source>
        <dbReference type="ARBA" id="ARBA00022989"/>
    </source>
</evidence>
<feature type="transmembrane region" description="Helical" evidence="6">
    <location>
        <begin position="315"/>
        <end position="339"/>
    </location>
</feature>
<evidence type="ECO:0000256" key="6">
    <source>
        <dbReference type="SAM" id="Phobius"/>
    </source>
</evidence>
<feature type="transmembrane region" description="Helical" evidence="6">
    <location>
        <begin position="406"/>
        <end position="428"/>
    </location>
</feature>
<accession>A0A923MTQ8</accession>
<evidence type="ECO:0000313" key="9">
    <source>
        <dbReference type="Proteomes" id="UP000608513"/>
    </source>
</evidence>
<keyword evidence="3 6" id="KW-1133">Transmembrane helix</keyword>
<dbReference type="Proteomes" id="UP000608513">
    <property type="component" value="Unassembled WGS sequence"/>
</dbReference>
<dbReference type="InterPro" id="IPR036259">
    <property type="entry name" value="MFS_trans_sf"/>
</dbReference>
<comment type="caution">
    <text evidence="8">The sequence shown here is derived from an EMBL/GenBank/DDBJ whole genome shotgun (WGS) entry which is preliminary data.</text>
</comment>
<dbReference type="Gene3D" id="1.20.1250.20">
    <property type="entry name" value="MFS general substrate transporter like domains"/>
    <property type="match status" value="1"/>
</dbReference>
<dbReference type="GO" id="GO:0022857">
    <property type="term" value="F:transmembrane transporter activity"/>
    <property type="evidence" value="ECO:0007669"/>
    <property type="project" value="InterPro"/>
</dbReference>
<keyword evidence="9" id="KW-1185">Reference proteome</keyword>
<feature type="transmembrane region" description="Helical" evidence="6">
    <location>
        <begin position="440"/>
        <end position="469"/>
    </location>
</feature>
<dbReference type="InterPro" id="IPR011701">
    <property type="entry name" value="MFS"/>
</dbReference>
<gene>
    <name evidence="8" type="ORF">H8N03_16090</name>
</gene>
<dbReference type="Gene3D" id="1.20.1720.10">
    <property type="entry name" value="Multidrug resistance protein D"/>
    <property type="match status" value="1"/>
</dbReference>
<evidence type="ECO:0000313" key="8">
    <source>
        <dbReference type="EMBL" id="MBC5784469.1"/>
    </source>
</evidence>
<feature type="transmembrane region" description="Helical" evidence="6">
    <location>
        <begin position="184"/>
        <end position="206"/>
    </location>
</feature>
<feature type="transmembrane region" description="Helical" evidence="6">
    <location>
        <begin position="249"/>
        <end position="266"/>
    </location>
</feature>
<organism evidence="8 9">
    <name type="scientific">Ramlibacter cellulosilyticus</name>
    <dbReference type="NCBI Taxonomy" id="2764187"/>
    <lineage>
        <taxon>Bacteria</taxon>
        <taxon>Pseudomonadati</taxon>
        <taxon>Pseudomonadota</taxon>
        <taxon>Betaproteobacteria</taxon>
        <taxon>Burkholderiales</taxon>
        <taxon>Comamonadaceae</taxon>
        <taxon>Ramlibacter</taxon>
    </lineage>
</organism>
<keyword evidence="4 6" id="KW-0472">Membrane</keyword>
<reference evidence="8" key="1">
    <citation type="submission" date="2020-08" db="EMBL/GenBank/DDBJ databases">
        <title>Ramlibacter sp. USB13 16S ribosomal RNA gene genome sequencing and assembly.</title>
        <authorList>
            <person name="Kang M."/>
        </authorList>
    </citation>
    <scope>NUCLEOTIDE SEQUENCE</scope>
    <source>
        <strain evidence="8">USB13</strain>
    </source>
</reference>
<sequence>MRDDEPPAPGRAAPASGRDTPLLSEGGMPSSTTGGEDPGFEPAAPPAPKPAGVERATFFALFSAVMLPMFMGAVDQTLLVTATPRIARELGGLSDTSWIAAGYLLAATITAPMYGRLGDRFGRRNVMLAALTVFVLGSLACALAPTMHLLIAARVLQGLGGGGLMVLSQALIGELVPPWERPRYQGYFALIFTTSSVGGPLIGGFVVHHYDWRWLFLANLPLGLLAFWRMSRLPKPAPSAARHAPYDPTGFVLFVLCATSALVWFGQVGHRFPLLSFASAVFAAFALATGFALARQQRGHPNSFLPLDILRLPGVPWICASVVGFAGTMFALLFLLPIYLQVVRHSSALDAGLQLLPLTGGIVVGSTFNSRFSARTGTSGKLPPWGLGAAAIAIAGLAILPPAPWVITAAAAVCGVGFGTVMPSSQLATQILAGRERLGAAAALLSLTRSTGATLGTAAFGGLAFVLLQPGEGATRETLSLQGLDPARVTHAFDIVFGILAVFAALAAFAAAKAPCMDLRKHAAQGRR</sequence>
<dbReference type="SUPFAM" id="SSF103473">
    <property type="entry name" value="MFS general substrate transporter"/>
    <property type="match status" value="1"/>
</dbReference>
<feature type="transmembrane region" description="Helical" evidence="6">
    <location>
        <begin position="382"/>
        <end position="400"/>
    </location>
</feature>
<feature type="transmembrane region" description="Helical" evidence="6">
    <location>
        <begin position="58"/>
        <end position="78"/>
    </location>
</feature>
<dbReference type="InterPro" id="IPR005829">
    <property type="entry name" value="Sugar_transporter_CS"/>
</dbReference>
<comment type="subcellular location">
    <subcellularLocation>
        <location evidence="1">Membrane</location>
        <topology evidence="1">Multi-pass membrane protein</topology>
    </subcellularLocation>
</comment>
<feature type="transmembrane region" description="Helical" evidence="6">
    <location>
        <begin position="272"/>
        <end position="294"/>
    </location>
</feature>
<dbReference type="EMBL" id="JACORT010000006">
    <property type="protein sequence ID" value="MBC5784469.1"/>
    <property type="molecule type" value="Genomic_DNA"/>
</dbReference>
<evidence type="ECO:0000256" key="2">
    <source>
        <dbReference type="ARBA" id="ARBA00022692"/>
    </source>
</evidence>
<dbReference type="RefSeq" id="WP_187077209.1">
    <property type="nucleotide sequence ID" value="NZ_JACORT010000006.1"/>
</dbReference>
<proteinExistence type="predicted"/>
<keyword evidence="2 6" id="KW-0812">Transmembrane</keyword>
<evidence type="ECO:0000259" key="7">
    <source>
        <dbReference type="PROSITE" id="PS50850"/>
    </source>
</evidence>
<dbReference type="PROSITE" id="PS00217">
    <property type="entry name" value="SUGAR_TRANSPORT_2"/>
    <property type="match status" value="1"/>
</dbReference>
<feature type="transmembrane region" description="Helical" evidence="6">
    <location>
        <begin position="489"/>
        <end position="512"/>
    </location>
</feature>
<dbReference type="PROSITE" id="PS50850">
    <property type="entry name" value="MFS"/>
    <property type="match status" value="1"/>
</dbReference>
<evidence type="ECO:0000256" key="4">
    <source>
        <dbReference type="ARBA" id="ARBA00023136"/>
    </source>
</evidence>
<evidence type="ECO:0000256" key="5">
    <source>
        <dbReference type="SAM" id="MobiDB-lite"/>
    </source>
</evidence>
<dbReference type="AlphaFoldDB" id="A0A923MTQ8"/>
<feature type="transmembrane region" description="Helical" evidence="6">
    <location>
        <begin position="126"/>
        <end position="145"/>
    </location>
</feature>
<dbReference type="PANTHER" id="PTHR23501">
    <property type="entry name" value="MAJOR FACILITATOR SUPERFAMILY"/>
    <property type="match status" value="1"/>
</dbReference>
<dbReference type="Pfam" id="PF07690">
    <property type="entry name" value="MFS_1"/>
    <property type="match status" value="1"/>
</dbReference>